<evidence type="ECO:0000313" key="1">
    <source>
        <dbReference type="EMBL" id="SEO43689.1"/>
    </source>
</evidence>
<evidence type="ECO:0000313" key="2">
    <source>
        <dbReference type="Proteomes" id="UP000198942"/>
    </source>
</evidence>
<dbReference type="EMBL" id="FOCL01000008">
    <property type="protein sequence ID" value="SEO43689.1"/>
    <property type="molecule type" value="Genomic_DNA"/>
</dbReference>
<dbReference type="Proteomes" id="UP000198942">
    <property type="component" value="Unassembled WGS sequence"/>
</dbReference>
<organism evidence="1 2">
    <name type="scientific">Mucilaginibacter gossypiicola</name>
    <dbReference type="NCBI Taxonomy" id="551995"/>
    <lineage>
        <taxon>Bacteria</taxon>
        <taxon>Pseudomonadati</taxon>
        <taxon>Bacteroidota</taxon>
        <taxon>Sphingobacteriia</taxon>
        <taxon>Sphingobacteriales</taxon>
        <taxon>Sphingobacteriaceae</taxon>
        <taxon>Mucilaginibacter</taxon>
    </lineage>
</organism>
<protein>
    <submittedName>
        <fullName evidence="1">Uncharacterized protein</fullName>
    </submittedName>
</protein>
<name>A0A1H8PNU2_9SPHI</name>
<keyword evidence="2" id="KW-1185">Reference proteome</keyword>
<dbReference type="RefSeq" id="WP_091215224.1">
    <property type="nucleotide sequence ID" value="NZ_FOCL01000008.1"/>
</dbReference>
<proteinExistence type="predicted"/>
<accession>A0A1H8PNU2</accession>
<sequence length="125" mass="15173">MNKIQVLLTCFALFFTALFSYIYYEYSTFDDNQIRAYTQINRYKIESVRHGYYQWYAHIIVNKSDGKRIFKLYPFEHKYYSQETTYIQNKADSWYYRIPKRGSLYSVIALSSNMQSVEIYEFTGD</sequence>
<reference evidence="2" key="1">
    <citation type="submission" date="2016-10" db="EMBL/GenBank/DDBJ databases">
        <authorList>
            <person name="Varghese N."/>
            <person name="Submissions S."/>
        </authorList>
    </citation>
    <scope>NUCLEOTIDE SEQUENCE [LARGE SCALE GENOMIC DNA]</scope>
    <source>
        <strain evidence="2">Gh-48</strain>
    </source>
</reference>
<dbReference type="AlphaFoldDB" id="A0A1H8PNU2"/>
<dbReference type="OrthoDB" id="796687at2"/>
<dbReference type="STRING" id="551995.SAMN05192574_10885"/>
<gene>
    <name evidence="1" type="ORF">SAMN05192574_10885</name>
</gene>